<evidence type="ECO:0000313" key="15">
    <source>
        <dbReference type="RefSeq" id="XP_034236900.1"/>
    </source>
</evidence>
<feature type="domain" description="F-box" evidence="1">
    <location>
        <begin position="35"/>
        <end position="81"/>
    </location>
</feature>
<sequence length="479" mass="52623">MESERKPSDATEVGVAAVDSLTMEMEDQMQGLNVETSLLSLPDDDLLSVLDYLSTPDLLSCLAVCHRLRDVALRPELWRRRSIGFVEHNVSTRNHGAAVLRMAPCASRLSMRFDGHSDALRTLAATTKCAVAELIIRNEHDSVRPEAAKLVIRNQAAPGTLRALDVLAEVFSPQGLTRLAVEVPESSYPEAEPAPLSPASIKEVTLVTKDPRFVHCVLRSHAATLQAVKLRGDCQGVAPLLAAIPGLQHLDCPVMEDLPLLTRGTSLRSLRLTLKEDQVAFQATAAAFLRTATHLEELDLSYACPAWLLGEQRLLTALASSGQAALRKLVFSLPNYTGLTTSVDKELAAALPGLPALEWLILPQRVCWRVLNAINPDNLPRLRGLSLLGCSRVSEPQCTHATVMHLSNVRHILAKYSQFYLVVRSRSCEESKWSKLCEHCLRGCHGVPWPGNSLIGFYTHEAPGKDVVDELRCTNWIKL</sequence>
<dbReference type="RefSeq" id="XP_034236892.1">
    <property type="nucleotide sequence ID" value="XM_034381001.1"/>
</dbReference>
<evidence type="ECO:0000313" key="4">
    <source>
        <dbReference type="RefSeq" id="XP_034236887.1"/>
    </source>
</evidence>
<evidence type="ECO:0000313" key="16">
    <source>
        <dbReference type="RefSeq" id="XP_034236901.1"/>
    </source>
</evidence>
<evidence type="ECO:0000313" key="11">
    <source>
        <dbReference type="RefSeq" id="XP_034236895.1"/>
    </source>
</evidence>
<dbReference type="SUPFAM" id="SSF52047">
    <property type="entry name" value="RNI-like"/>
    <property type="match status" value="1"/>
</dbReference>
<proteinExistence type="predicted"/>
<evidence type="ECO:0000259" key="1">
    <source>
        <dbReference type="PROSITE" id="PS50181"/>
    </source>
</evidence>
<dbReference type="RefSeq" id="XP_034236896.1">
    <property type="nucleotide sequence ID" value="XM_034381005.1"/>
</dbReference>
<dbReference type="RefSeq" id="XP_034236898.1">
    <property type="nucleotide sequence ID" value="XM_034381007.1"/>
</dbReference>
<dbReference type="RefSeq" id="XP_034236894.1">
    <property type="nucleotide sequence ID" value="XM_034381003.1"/>
</dbReference>
<dbReference type="SMART" id="SM00256">
    <property type="entry name" value="FBOX"/>
    <property type="match status" value="1"/>
</dbReference>
<gene>
    <name evidence="3 4 5 6 7 8 9 10 11 12 13 14 15 16 17 18" type="primary">LOC117642629</name>
</gene>
<evidence type="ECO:0000313" key="7">
    <source>
        <dbReference type="RefSeq" id="XP_034236891.1"/>
    </source>
</evidence>
<dbReference type="Proteomes" id="UP000515158">
    <property type="component" value="Unplaced"/>
</dbReference>
<evidence type="ECO:0000313" key="9">
    <source>
        <dbReference type="RefSeq" id="XP_034236893.1"/>
    </source>
</evidence>
<evidence type="ECO:0000313" key="6">
    <source>
        <dbReference type="RefSeq" id="XP_034236890.1"/>
    </source>
</evidence>
<protein>
    <submittedName>
        <fullName evidence="3 4">Uncharacterized protein LOC117642629</fullName>
    </submittedName>
</protein>
<keyword evidence="2" id="KW-1185">Reference proteome</keyword>
<evidence type="ECO:0000313" key="10">
    <source>
        <dbReference type="RefSeq" id="XP_034236894.1"/>
    </source>
</evidence>
<evidence type="ECO:0000313" key="14">
    <source>
        <dbReference type="RefSeq" id="XP_034236898.1"/>
    </source>
</evidence>
<evidence type="ECO:0000313" key="12">
    <source>
        <dbReference type="RefSeq" id="XP_034236896.1"/>
    </source>
</evidence>
<evidence type="ECO:0000313" key="17">
    <source>
        <dbReference type="RefSeq" id="XP_034236902.1"/>
    </source>
</evidence>
<evidence type="ECO:0000313" key="2">
    <source>
        <dbReference type="Proteomes" id="UP000515158"/>
    </source>
</evidence>
<dbReference type="AlphaFoldDB" id="A0A6P8YS15"/>
<dbReference type="RefSeq" id="XP_034236901.1">
    <property type="nucleotide sequence ID" value="XM_034381010.1"/>
</dbReference>
<dbReference type="Gene3D" id="3.80.10.10">
    <property type="entry name" value="Ribonuclease Inhibitor"/>
    <property type="match status" value="1"/>
</dbReference>
<dbReference type="RefSeq" id="XP_034236887.1">
    <property type="nucleotide sequence ID" value="XM_034380996.1"/>
</dbReference>
<dbReference type="Pfam" id="PF12937">
    <property type="entry name" value="F-box-like"/>
    <property type="match status" value="1"/>
</dbReference>
<accession>A0A6P8YS15</accession>
<dbReference type="RefSeq" id="XP_034236886.1">
    <property type="nucleotide sequence ID" value="XM_034380995.1"/>
</dbReference>
<dbReference type="RefSeq" id="XP_034236903.1">
    <property type="nucleotide sequence ID" value="XM_034381012.1"/>
</dbReference>
<evidence type="ECO:0000313" key="3">
    <source>
        <dbReference type="RefSeq" id="XP_034236886.1"/>
    </source>
</evidence>
<evidence type="ECO:0000313" key="8">
    <source>
        <dbReference type="RefSeq" id="XP_034236892.1"/>
    </source>
</evidence>
<dbReference type="InterPro" id="IPR036047">
    <property type="entry name" value="F-box-like_dom_sf"/>
</dbReference>
<dbReference type="RefSeq" id="XP_034236895.1">
    <property type="nucleotide sequence ID" value="XM_034381004.1"/>
</dbReference>
<dbReference type="KEGG" id="tpal:117642629"/>
<dbReference type="RefSeq" id="XP_034236891.1">
    <property type="nucleotide sequence ID" value="XM_034381000.1"/>
</dbReference>
<dbReference type="SUPFAM" id="SSF81383">
    <property type="entry name" value="F-box domain"/>
    <property type="match status" value="1"/>
</dbReference>
<organism evidence="4">
    <name type="scientific">Thrips palmi</name>
    <name type="common">Melon thrips</name>
    <dbReference type="NCBI Taxonomy" id="161013"/>
    <lineage>
        <taxon>Eukaryota</taxon>
        <taxon>Metazoa</taxon>
        <taxon>Ecdysozoa</taxon>
        <taxon>Arthropoda</taxon>
        <taxon>Hexapoda</taxon>
        <taxon>Insecta</taxon>
        <taxon>Pterygota</taxon>
        <taxon>Neoptera</taxon>
        <taxon>Paraneoptera</taxon>
        <taxon>Thysanoptera</taxon>
        <taxon>Terebrantia</taxon>
        <taxon>Thripoidea</taxon>
        <taxon>Thripidae</taxon>
        <taxon>Thrips</taxon>
    </lineage>
</organism>
<dbReference type="RefSeq" id="XP_034236889.1">
    <property type="nucleotide sequence ID" value="XM_034380998.1"/>
</dbReference>
<evidence type="ECO:0000313" key="18">
    <source>
        <dbReference type="RefSeq" id="XP_034236903.1"/>
    </source>
</evidence>
<dbReference type="InterPro" id="IPR032675">
    <property type="entry name" value="LRR_dom_sf"/>
</dbReference>
<reference evidence="3 4" key="1">
    <citation type="submission" date="2025-04" db="UniProtKB">
        <authorList>
            <consortium name="RefSeq"/>
        </authorList>
    </citation>
    <scope>IDENTIFICATION</scope>
    <source>
        <tissue evidence="3 4">Total insect</tissue>
    </source>
</reference>
<evidence type="ECO:0000313" key="5">
    <source>
        <dbReference type="RefSeq" id="XP_034236889.1"/>
    </source>
</evidence>
<dbReference type="RefSeq" id="XP_034236893.1">
    <property type="nucleotide sequence ID" value="XM_034381002.1"/>
</dbReference>
<dbReference type="PROSITE" id="PS50181">
    <property type="entry name" value="FBOX"/>
    <property type="match status" value="1"/>
</dbReference>
<dbReference type="Gene3D" id="1.20.1280.50">
    <property type="match status" value="1"/>
</dbReference>
<name>A0A6P8YS15_THRPL</name>
<dbReference type="RefSeq" id="XP_034236890.1">
    <property type="nucleotide sequence ID" value="XM_034380999.1"/>
</dbReference>
<evidence type="ECO:0000313" key="13">
    <source>
        <dbReference type="RefSeq" id="XP_034236897.1"/>
    </source>
</evidence>
<dbReference type="RefSeq" id="XP_034236902.1">
    <property type="nucleotide sequence ID" value="XM_034381011.1"/>
</dbReference>
<dbReference type="RefSeq" id="XP_034236900.1">
    <property type="nucleotide sequence ID" value="XM_034381009.1"/>
</dbReference>
<dbReference type="GeneID" id="117642629"/>
<dbReference type="InterPro" id="IPR001810">
    <property type="entry name" value="F-box_dom"/>
</dbReference>
<dbReference type="RefSeq" id="XP_034236897.1">
    <property type="nucleotide sequence ID" value="XM_034381006.1"/>
</dbReference>